<feature type="transmembrane region" description="Helical" evidence="1">
    <location>
        <begin position="12"/>
        <end position="31"/>
    </location>
</feature>
<dbReference type="HOGENOM" id="CLU_3148171_0_0_2"/>
<proteinExistence type="predicted"/>
<evidence type="ECO:0000313" key="2">
    <source>
        <dbReference type="EMBL" id="ACS89821.1"/>
    </source>
</evidence>
<keyword evidence="3" id="KW-1185">Reference proteome</keyword>
<dbReference type="KEGG" id="tsi:TSIB_0760"/>
<reference evidence="2 3" key="1">
    <citation type="journal article" date="2009" name="Appl. Environ. Microbiol.">
        <title>Metabolic versatility and indigenous origin of the archaeon Thermococcus sibiricus, isolated from a siberian oil reservoir, as revealed by genome analysis.</title>
        <authorList>
            <person name="Mardanov A.V."/>
            <person name="Ravin N.V."/>
            <person name="Svetlitchnyi V.A."/>
            <person name="Beletsky A.V."/>
            <person name="Miroshnichenko M.L."/>
            <person name="Bonch-Osmolovskaya E.A."/>
            <person name="Skryabin K.G."/>
        </authorList>
    </citation>
    <scope>NUCLEOTIDE SEQUENCE [LARGE SCALE GENOMIC DNA]</scope>
    <source>
        <strain evidence="3">DSM 12597 / MM 739</strain>
    </source>
</reference>
<keyword evidence="1" id="KW-1133">Transmembrane helix</keyword>
<sequence>MLEVKFYRKRKGVHSLVSILSSFITPLWLLWDLVTLGTKNKFYLENMY</sequence>
<evidence type="ECO:0000256" key="1">
    <source>
        <dbReference type="SAM" id="Phobius"/>
    </source>
</evidence>
<evidence type="ECO:0000313" key="3">
    <source>
        <dbReference type="Proteomes" id="UP000009079"/>
    </source>
</evidence>
<dbReference type="AlphaFoldDB" id="C6A2H6"/>
<accession>C6A2H6</accession>
<dbReference type="EMBL" id="CP001463">
    <property type="protein sequence ID" value="ACS89821.1"/>
    <property type="molecule type" value="Genomic_DNA"/>
</dbReference>
<keyword evidence="1" id="KW-0812">Transmembrane</keyword>
<dbReference type="Proteomes" id="UP000009079">
    <property type="component" value="Chromosome"/>
</dbReference>
<protein>
    <submittedName>
        <fullName evidence="2">Uncharacterized protein</fullName>
    </submittedName>
</protein>
<keyword evidence="1" id="KW-0472">Membrane</keyword>
<dbReference type="STRING" id="604354.TSIB_0760"/>
<organism evidence="2 3">
    <name type="scientific">Thermococcus sibiricus (strain DSM 12597 / MM 739)</name>
    <dbReference type="NCBI Taxonomy" id="604354"/>
    <lineage>
        <taxon>Archaea</taxon>
        <taxon>Methanobacteriati</taxon>
        <taxon>Methanobacteriota</taxon>
        <taxon>Thermococci</taxon>
        <taxon>Thermococcales</taxon>
        <taxon>Thermococcaceae</taxon>
        <taxon>Thermococcus</taxon>
    </lineage>
</organism>
<name>C6A2H6_THESM</name>
<gene>
    <name evidence="2" type="ordered locus">TSIB_0760</name>
</gene>